<evidence type="ECO:0000313" key="2">
    <source>
        <dbReference type="Proteomes" id="UP000217199"/>
    </source>
</evidence>
<accession>A0A286ULB1</accession>
<dbReference type="EMBL" id="NBII01000003">
    <property type="protein sequence ID" value="PAV20319.1"/>
    <property type="molecule type" value="Genomic_DNA"/>
</dbReference>
<dbReference type="Proteomes" id="UP000217199">
    <property type="component" value="Unassembled WGS sequence"/>
</dbReference>
<dbReference type="OrthoDB" id="2310204at2759"/>
<organism evidence="1 2">
    <name type="scientific">Pyrrhoderma noxium</name>
    <dbReference type="NCBI Taxonomy" id="2282107"/>
    <lineage>
        <taxon>Eukaryota</taxon>
        <taxon>Fungi</taxon>
        <taxon>Dikarya</taxon>
        <taxon>Basidiomycota</taxon>
        <taxon>Agaricomycotina</taxon>
        <taxon>Agaricomycetes</taxon>
        <taxon>Hymenochaetales</taxon>
        <taxon>Hymenochaetaceae</taxon>
        <taxon>Pyrrhoderma</taxon>
    </lineage>
</organism>
<dbReference type="AlphaFoldDB" id="A0A286ULB1"/>
<gene>
    <name evidence="1" type="ORF">PNOK_0294600</name>
</gene>
<comment type="caution">
    <text evidence="1">The sequence shown here is derived from an EMBL/GenBank/DDBJ whole genome shotgun (WGS) entry which is preliminary data.</text>
</comment>
<sequence length="289" mass="31678">MLIDTKNGFGEPLNVIISGKSSPEVLTDSGIVYWARSLGFSYECLGQHGGAVFSADLGDGNGFIHTQHELRQMYSNAEIGTCLETFVGGNHFRSYRQNGPNARTNALFLAVSHEEDLDAHHDISPNGYDMGRDELVARATNKTTEFAGITYSAISEDITGLLYPGSEFINHDISIDGIVKMLTVRIIEVDEDGKEWLDTIMAEEGLPTGPSHREARLIYKLPNPEIAPNQHVEPESGPESLLSEWRVEHGIMLETTTTRLITSSTQTTTSSGPRYTKQGDAKILGFSST</sequence>
<proteinExistence type="predicted"/>
<protein>
    <submittedName>
        <fullName evidence="1">Uncharacterized protein</fullName>
    </submittedName>
</protein>
<dbReference type="STRING" id="2282107.A0A286ULB1"/>
<keyword evidence="2" id="KW-1185">Reference proteome</keyword>
<reference evidence="1 2" key="1">
    <citation type="journal article" date="2017" name="Mol. Ecol.">
        <title>Comparative and population genomic landscape of Phellinus noxius: A hypervariable fungus causing root rot in trees.</title>
        <authorList>
            <person name="Chung C.L."/>
            <person name="Lee T.J."/>
            <person name="Akiba M."/>
            <person name="Lee H.H."/>
            <person name="Kuo T.H."/>
            <person name="Liu D."/>
            <person name="Ke H.M."/>
            <person name="Yokoi T."/>
            <person name="Roa M.B."/>
            <person name="Lu M.J."/>
            <person name="Chang Y.Y."/>
            <person name="Ann P.J."/>
            <person name="Tsai J.N."/>
            <person name="Chen C.Y."/>
            <person name="Tzean S.S."/>
            <person name="Ota Y."/>
            <person name="Hattori T."/>
            <person name="Sahashi N."/>
            <person name="Liou R.F."/>
            <person name="Kikuchi T."/>
            <person name="Tsai I.J."/>
        </authorList>
    </citation>
    <scope>NUCLEOTIDE SEQUENCE [LARGE SCALE GENOMIC DNA]</scope>
    <source>
        <strain evidence="1 2">FFPRI411160</strain>
    </source>
</reference>
<evidence type="ECO:0000313" key="1">
    <source>
        <dbReference type="EMBL" id="PAV20319.1"/>
    </source>
</evidence>
<dbReference type="InParanoid" id="A0A286ULB1"/>
<name>A0A286ULB1_9AGAM</name>